<organism evidence="4 6">
    <name type="scientific">Acanthaster planci</name>
    <name type="common">Crown-of-thorns starfish</name>
    <dbReference type="NCBI Taxonomy" id="133434"/>
    <lineage>
        <taxon>Eukaryota</taxon>
        <taxon>Metazoa</taxon>
        <taxon>Echinodermata</taxon>
        <taxon>Eleutherozoa</taxon>
        <taxon>Asterozoa</taxon>
        <taxon>Asteroidea</taxon>
        <taxon>Valvatacea</taxon>
        <taxon>Valvatida</taxon>
        <taxon>Acanthasteridae</taxon>
        <taxon>Acanthaster</taxon>
    </lineage>
</organism>
<dbReference type="GO" id="GO:0045499">
    <property type="term" value="F:chemorepellent activity"/>
    <property type="evidence" value="ECO:0007669"/>
    <property type="project" value="TreeGrafter"/>
</dbReference>
<feature type="signal peptide" evidence="2">
    <location>
        <begin position="1"/>
        <end position="21"/>
    </location>
</feature>
<dbReference type="OrthoDB" id="9988752at2759"/>
<dbReference type="AlphaFoldDB" id="A0A8B7ZPL1"/>
<keyword evidence="2" id="KW-0732">Signal</keyword>
<dbReference type="PROSITE" id="PS51004">
    <property type="entry name" value="SEMA"/>
    <property type="match status" value="1"/>
</dbReference>
<name>A0A8B7ZPL1_ACAPL</name>
<dbReference type="InterPro" id="IPR001627">
    <property type="entry name" value="Semap_dom"/>
</dbReference>
<dbReference type="RefSeq" id="XP_022107354.1">
    <property type="nucleotide sequence ID" value="XM_022251662.1"/>
</dbReference>
<evidence type="ECO:0000259" key="3">
    <source>
        <dbReference type="PROSITE" id="PS51004"/>
    </source>
</evidence>
<dbReference type="PANTHER" id="PTHR11036:SF127">
    <property type="entry name" value="SEMAPHORIN-1A"/>
    <property type="match status" value="1"/>
</dbReference>
<evidence type="ECO:0000313" key="4">
    <source>
        <dbReference type="Proteomes" id="UP000694845"/>
    </source>
</evidence>
<dbReference type="SMART" id="SM00630">
    <property type="entry name" value="Sema"/>
    <property type="match status" value="1"/>
</dbReference>
<dbReference type="Gene3D" id="2.130.10.10">
    <property type="entry name" value="YVTN repeat-like/Quinoprotein amine dehydrogenase"/>
    <property type="match status" value="1"/>
</dbReference>
<dbReference type="KEGG" id="aplc:110988289"/>
<evidence type="ECO:0000313" key="6">
    <source>
        <dbReference type="RefSeq" id="XP_022107354.1"/>
    </source>
</evidence>
<dbReference type="SUPFAM" id="SSF101912">
    <property type="entry name" value="Sema domain"/>
    <property type="match status" value="1"/>
</dbReference>
<comment type="caution">
    <text evidence="1">Lacks conserved residue(s) required for the propagation of feature annotation.</text>
</comment>
<dbReference type="OMA" id="NEPNMIS"/>
<protein>
    <submittedName>
        <fullName evidence="5 7">Semaphorin-1A-like isoform X1</fullName>
    </submittedName>
    <submittedName>
        <fullName evidence="6">Semaphorin-1A-like isoform X2</fullName>
    </submittedName>
</protein>
<accession>A0A8B7ZPL1</accession>
<gene>
    <name evidence="5 6 7" type="primary">LOC110988289</name>
</gene>
<evidence type="ECO:0000313" key="5">
    <source>
        <dbReference type="RefSeq" id="XP_022107344.1"/>
    </source>
</evidence>
<dbReference type="GO" id="GO:0005886">
    <property type="term" value="C:plasma membrane"/>
    <property type="evidence" value="ECO:0007669"/>
    <property type="project" value="TreeGrafter"/>
</dbReference>
<dbReference type="GO" id="GO:0071526">
    <property type="term" value="P:semaphorin-plexin signaling pathway"/>
    <property type="evidence" value="ECO:0007669"/>
    <property type="project" value="TreeGrafter"/>
</dbReference>
<dbReference type="InterPro" id="IPR015943">
    <property type="entry name" value="WD40/YVTN_repeat-like_dom_sf"/>
</dbReference>
<dbReference type="RefSeq" id="XP_022107344.1">
    <property type="nucleotide sequence ID" value="XM_022251652.1"/>
</dbReference>
<feature type="chain" id="PRO_5044665736" evidence="2">
    <location>
        <begin position="22"/>
        <end position="720"/>
    </location>
</feature>
<dbReference type="GO" id="GO:0007411">
    <property type="term" value="P:axon guidance"/>
    <property type="evidence" value="ECO:0007669"/>
    <property type="project" value="TreeGrafter"/>
</dbReference>
<sequence length="720" mass="79815">MLSVGIQIIGWFLLATLFACAAQNRLPRYPSVEYSARVTFKGLSDAQMLEGSQNKPGNYRTLVFNKDLSQLYIGGRDALHVVQASNLNNIGIFNFTTSTICSSGDPNKCYNYVSIIQPLTDTCLFVCGTDSQYPKCVFAETTDFDTKPTDADPDFSARQGAPSEPNQNFSWIYVSEEKKLFTAVGLRDPFGGGDSSTFRLADLTGCNGAYGSDITADTTTPNWLNWAEFVGEPFLYNGFIYFFYREYASEAINGAGRIVYSRIARVCQNDTGGAEFTTLDGDFVTFKKARLDCSLKTDNSEFYYNEIQGMYKLDTTIFAVFTTPRVGVASSAVCAYDVNEIEQLFDQGEQRGQPQDGFLWTALDDADKPANFSKLFKCSELPQFSPDDEQQKILLNYPLMNLPVPNKLNYKDGSSNYLRPSDAPLFVVDELRLSQIVVDTVANSFDVMFLGTERGTVIKAYLNNSNAFFVEEIDLNVKGLPEAPILSLVKKPTQTAIYVGTDYSVYRLPVDAACSNRTTCGCEKDPHCVCDGSSCVPRTGATSPKKCISDCEPPPDTFNISVVRHLPCSNCLSDQCPGERCVEKIPRNNSTNLYFVARAPEGGNLTASVNCSCKVEDTTIRRSICGRTEHVMVTVVVNVTSSCRCIVDFNTITAKETLMTQILPDESPPASDVCMEEVQDFDNRVSLYRFQLEQWKNRMIEQSNCLAETNSLGYCQDGCQ</sequence>
<reference evidence="5 6" key="1">
    <citation type="submission" date="2025-04" db="UniProtKB">
        <authorList>
            <consortium name="RefSeq"/>
        </authorList>
    </citation>
    <scope>IDENTIFICATION</scope>
</reference>
<dbReference type="InterPro" id="IPR027231">
    <property type="entry name" value="Semaphorin"/>
</dbReference>
<evidence type="ECO:0000256" key="1">
    <source>
        <dbReference type="PROSITE-ProRule" id="PRU00352"/>
    </source>
</evidence>
<proteinExistence type="predicted"/>
<dbReference type="Proteomes" id="UP000694845">
    <property type="component" value="Unplaced"/>
</dbReference>
<dbReference type="RefSeq" id="XP_022107358.1">
    <property type="nucleotide sequence ID" value="XM_022251666.1"/>
</dbReference>
<keyword evidence="4" id="KW-1185">Reference proteome</keyword>
<dbReference type="Pfam" id="PF01403">
    <property type="entry name" value="Sema"/>
    <property type="match status" value="1"/>
</dbReference>
<dbReference type="GO" id="GO:0030335">
    <property type="term" value="P:positive regulation of cell migration"/>
    <property type="evidence" value="ECO:0007669"/>
    <property type="project" value="TreeGrafter"/>
</dbReference>
<feature type="domain" description="Sema" evidence="3">
    <location>
        <begin position="35"/>
        <end position="510"/>
    </location>
</feature>
<evidence type="ECO:0000313" key="7">
    <source>
        <dbReference type="RefSeq" id="XP_022107358.1"/>
    </source>
</evidence>
<evidence type="ECO:0000256" key="2">
    <source>
        <dbReference type="SAM" id="SignalP"/>
    </source>
</evidence>
<dbReference type="GO" id="GO:0030215">
    <property type="term" value="F:semaphorin receptor binding"/>
    <property type="evidence" value="ECO:0007669"/>
    <property type="project" value="InterPro"/>
</dbReference>
<dbReference type="PANTHER" id="PTHR11036">
    <property type="entry name" value="SEMAPHORIN"/>
    <property type="match status" value="1"/>
</dbReference>
<dbReference type="InterPro" id="IPR036352">
    <property type="entry name" value="Semap_dom_sf"/>
</dbReference>
<dbReference type="GeneID" id="110988289"/>